<evidence type="ECO:0000313" key="1">
    <source>
        <dbReference type="EMBL" id="CCE89078.1"/>
    </source>
</evidence>
<organism evidence="1">
    <name type="scientific">Salmonella typhimurium</name>
    <dbReference type="NCBI Taxonomy" id="90371"/>
    <lineage>
        <taxon>Bacteria</taxon>
        <taxon>Pseudomonadati</taxon>
        <taxon>Pseudomonadota</taxon>
        <taxon>Gammaproteobacteria</taxon>
        <taxon>Enterobacterales</taxon>
        <taxon>Enterobacteriaceae</taxon>
        <taxon>Salmonella</taxon>
    </lineage>
</organism>
<accession>H6SFS5</accession>
<feature type="non-terminal residue" evidence="1">
    <location>
        <position position="1"/>
    </location>
</feature>
<sequence>MAYTGGSGWVYFAGFLEAELIAFGLTADAVLAE</sequence>
<gene>
    <name evidence="1" type="primary">dt104</name>
</gene>
<dbReference type="AlphaFoldDB" id="H6SFS5"/>
<name>H6SFS5_SALTM</name>
<dbReference type="EMBL" id="HE616562">
    <property type="protein sequence ID" value="CCE89078.1"/>
    <property type="molecule type" value="Genomic_DNA"/>
</dbReference>
<protein>
    <submittedName>
        <fullName evidence="1">Uncharacterized protein dt104</fullName>
    </submittedName>
</protein>
<proteinExistence type="predicted"/>
<feature type="non-terminal residue" evidence="1">
    <location>
        <position position="33"/>
    </location>
</feature>
<reference evidence="1" key="1">
    <citation type="submission" date="2011-12" db="EMBL/GenBank/DDBJ databases">
        <title>Phylogenetic analysis of Indian isolates of Salmonella typhimurium DT104 from diverse sources.</title>
        <authorList>
            <person name="Sailo B."/>
            <person name="Agarwal R.K."/>
            <person name="Wani M.A."/>
            <person name="Kumar A."/>
            <person name="Manoj J."/>
        </authorList>
    </citation>
    <scope>NUCLEOTIDE SEQUENCE</scope>
    <source>
        <strain evidence="1">E-5227</strain>
    </source>
</reference>